<dbReference type="InterPro" id="IPR029787">
    <property type="entry name" value="Nucleotide_cyclase"/>
</dbReference>
<dbReference type="RefSeq" id="WP_302711393.1">
    <property type="nucleotide sequence ID" value="NZ_JAULRT010000035.1"/>
</dbReference>
<comment type="caution">
    <text evidence="5">The sequence shown here is derived from an EMBL/GenBank/DDBJ whole genome shotgun (WGS) entry which is preliminary data.</text>
</comment>
<protein>
    <recommendedName>
        <fullName evidence="1">diguanylate cyclase</fullName>
        <ecNumber evidence="1">2.7.7.65</ecNumber>
    </recommendedName>
</protein>
<feature type="transmembrane region" description="Helical" evidence="3">
    <location>
        <begin position="91"/>
        <end position="122"/>
    </location>
</feature>
<keyword evidence="6" id="KW-1185">Reference proteome</keyword>
<dbReference type="InterPro" id="IPR043128">
    <property type="entry name" value="Rev_trsase/Diguanyl_cyclase"/>
</dbReference>
<keyword evidence="3" id="KW-0472">Membrane</keyword>
<proteinExistence type="predicted"/>
<evidence type="ECO:0000259" key="4">
    <source>
        <dbReference type="PROSITE" id="PS50887"/>
    </source>
</evidence>
<dbReference type="EC" id="2.7.7.65" evidence="1"/>
<dbReference type="GO" id="GO:0052621">
    <property type="term" value="F:diguanylate cyclase activity"/>
    <property type="evidence" value="ECO:0007669"/>
    <property type="project" value="UniProtKB-EC"/>
</dbReference>
<feature type="domain" description="GGDEF" evidence="4">
    <location>
        <begin position="195"/>
        <end position="320"/>
    </location>
</feature>
<feature type="transmembrane region" description="Helical" evidence="3">
    <location>
        <begin position="134"/>
        <end position="153"/>
    </location>
</feature>
<name>A0ABT8TAX4_9GAMM</name>
<dbReference type="NCBIfam" id="TIGR00254">
    <property type="entry name" value="GGDEF"/>
    <property type="match status" value="1"/>
</dbReference>
<dbReference type="Proteomes" id="UP001168380">
    <property type="component" value="Unassembled WGS sequence"/>
</dbReference>
<keyword evidence="5" id="KW-0808">Transferase</keyword>
<feature type="transmembrane region" description="Helical" evidence="3">
    <location>
        <begin position="12"/>
        <end position="32"/>
    </location>
</feature>
<dbReference type="SUPFAM" id="SSF55073">
    <property type="entry name" value="Nucleotide cyclase"/>
    <property type="match status" value="1"/>
</dbReference>
<dbReference type="PROSITE" id="PS50887">
    <property type="entry name" value="GGDEF"/>
    <property type="match status" value="1"/>
</dbReference>
<dbReference type="CDD" id="cd01949">
    <property type="entry name" value="GGDEF"/>
    <property type="match status" value="1"/>
</dbReference>
<feature type="transmembrane region" description="Helical" evidence="3">
    <location>
        <begin position="38"/>
        <end position="59"/>
    </location>
</feature>
<evidence type="ECO:0000256" key="1">
    <source>
        <dbReference type="ARBA" id="ARBA00012528"/>
    </source>
</evidence>
<comment type="catalytic activity">
    <reaction evidence="2">
        <text>2 GTP = 3',3'-c-di-GMP + 2 diphosphate</text>
        <dbReference type="Rhea" id="RHEA:24898"/>
        <dbReference type="ChEBI" id="CHEBI:33019"/>
        <dbReference type="ChEBI" id="CHEBI:37565"/>
        <dbReference type="ChEBI" id="CHEBI:58805"/>
        <dbReference type="EC" id="2.7.7.65"/>
    </reaction>
</comment>
<evidence type="ECO:0000313" key="5">
    <source>
        <dbReference type="EMBL" id="MDO3381262.1"/>
    </source>
</evidence>
<keyword evidence="3" id="KW-1133">Transmembrane helix</keyword>
<dbReference type="PANTHER" id="PTHR45138">
    <property type="entry name" value="REGULATORY COMPONENTS OF SENSORY TRANSDUCTION SYSTEM"/>
    <property type="match status" value="1"/>
</dbReference>
<evidence type="ECO:0000256" key="2">
    <source>
        <dbReference type="ARBA" id="ARBA00034247"/>
    </source>
</evidence>
<sequence>MIKTLREDFRLAMAILLSSCAILAIAPLAIVRALTGEWLLAALDTAIVLGMGLILYTTLRRGRSTAANLASAGFYTLAALGMTYLNPQPMIYWVYPVAVANFFVLSLRQAIAINVLIMLALTPLAGHFAQQLEFVDMLVSLALVCAFAGVFSWKTEDQRQQLENLAHIDPLTGIGNRRKLFSSLDSQKGKLQQSSNAAVLLMDIDHFKAINDQLGHEAGDNTLQTLTVLLQGRLRAGSDEVFRYGGEEFLILLNNTDLQGACNVAEHLRLTIEEQLEVTASFGCAAYQHGESWDEWIARADQALYEAKRAGRNCVRPAFNTTG</sequence>
<evidence type="ECO:0000256" key="3">
    <source>
        <dbReference type="SAM" id="Phobius"/>
    </source>
</evidence>
<dbReference type="InterPro" id="IPR000160">
    <property type="entry name" value="GGDEF_dom"/>
</dbReference>
<keyword evidence="5" id="KW-0548">Nucleotidyltransferase</keyword>
<gene>
    <name evidence="5" type="ORF">QWI16_03695</name>
</gene>
<dbReference type="InterPro" id="IPR050469">
    <property type="entry name" value="Diguanylate_Cyclase"/>
</dbReference>
<dbReference type="PANTHER" id="PTHR45138:SF9">
    <property type="entry name" value="DIGUANYLATE CYCLASE DGCM-RELATED"/>
    <property type="match status" value="1"/>
</dbReference>
<dbReference type="EMBL" id="JAULRT010000035">
    <property type="protein sequence ID" value="MDO3381262.1"/>
    <property type="molecule type" value="Genomic_DNA"/>
</dbReference>
<accession>A0ABT8TAX4</accession>
<dbReference type="Gene3D" id="3.30.70.270">
    <property type="match status" value="1"/>
</dbReference>
<evidence type="ECO:0000313" key="6">
    <source>
        <dbReference type="Proteomes" id="UP001168380"/>
    </source>
</evidence>
<dbReference type="Pfam" id="PF00990">
    <property type="entry name" value="GGDEF"/>
    <property type="match status" value="1"/>
</dbReference>
<organism evidence="5 6">
    <name type="scientific">Gilvimarinus algae</name>
    <dbReference type="NCBI Taxonomy" id="3058037"/>
    <lineage>
        <taxon>Bacteria</taxon>
        <taxon>Pseudomonadati</taxon>
        <taxon>Pseudomonadota</taxon>
        <taxon>Gammaproteobacteria</taxon>
        <taxon>Cellvibrionales</taxon>
        <taxon>Cellvibrionaceae</taxon>
        <taxon>Gilvimarinus</taxon>
    </lineage>
</organism>
<keyword evidence="3" id="KW-0812">Transmembrane</keyword>
<dbReference type="SMART" id="SM00267">
    <property type="entry name" value="GGDEF"/>
    <property type="match status" value="1"/>
</dbReference>
<feature type="transmembrane region" description="Helical" evidence="3">
    <location>
        <begin position="66"/>
        <end position="85"/>
    </location>
</feature>
<reference evidence="5" key="1">
    <citation type="submission" date="2023-07" db="EMBL/GenBank/DDBJ databases">
        <title>Gilvimarinus algae sp. nov., isolated from the surface of Kelp.</title>
        <authorList>
            <person name="Sun Y.Y."/>
            <person name="Gong Y."/>
            <person name="Du Z.J."/>
        </authorList>
    </citation>
    <scope>NUCLEOTIDE SEQUENCE</scope>
    <source>
        <strain evidence="5">SDUM040014</strain>
    </source>
</reference>